<evidence type="ECO:0000256" key="6">
    <source>
        <dbReference type="ARBA" id="ARBA00022679"/>
    </source>
</evidence>
<dbReference type="EMBL" id="ASGP02000001">
    <property type="protein sequence ID" value="KAH9526873.1"/>
    <property type="molecule type" value="Genomic_DNA"/>
</dbReference>
<evidence type="ECO:0000256" key="2">
    <source>
        <dbReference type="ARBA" id="ARBA00004771"/>
    </source>
</evidence>
<dbReference type="GO" id="GO:0004144">
    <property type="term" value="F:diacylglycerol O-acyltransferase activity"/>
    <property type="evidence" value="ECO:0007669"/>
    <property type="project" value="TreeGrafter"/>
</dbReference>
<keyword evidence="16" id="KW-1185">Reference proteome</keyword>
<keyword evidence="6 14" id="KW-0808">Transferase</keyword>
<accession>A0A922I9V2</accession>
<comment type="pathway">
    <text evidence="3">Lipid metabolism.</text>
</comment>
<dbReference type="GO" id="GO:0006071">
    <property type="term" value="P:glycerol metabolic process"/>
    <property type="evidence" value="ECO:0007669"/>
    <property type="project" value="UniProtKB-KW"/>
</dbReference>
<evidence type="ECO:0000256" key="9">
    <source>
        <dbReference type="ARBA" id="ARBA00022824"/>
    </source>
</evidence>
<keyword evidence="5" id="KW-0444">Lipid biosynthesis</keyword>
<organism evidence="15 16">
    <name type="scientific">Dermatophagoides farinae</name>
    <name type="common">American house dust mite</name>
    <dbReference type="NCBI Taxonomy" id="6954"/>
    <lineage>
        <taxon>Eukaryota</taxon>
        <taxon>Metazoa</taxon>
        <taxon>Ecdysozoa</taxon>
        <taxon>Arthropoda</taxon>
        <taxon>Chelicerata</taxon>
        <taxon>Arachnida</taxon>
        <taxon>Acari</taxon>
        <taxon>Acariformes</taxon>
        <taxon>Sarcoptiformes</taxon>
        <taxon>Astigmata</taxon>
        <taxon>Psoroptidia</taxon>
        <taxon>Analgoidea</taxon>
        <taxon>Pyroglyphidae</taxon>
        <taxon>Dermatophagoidinae</taxon>
        <taxon>Dermatophagoides</taxon>
    </lineage>
</organism>
<dbReference type="Pfam" id="PF03982">
    <property type="entry name" value="DAGAT"/>
    <property type="match status" value="1"/>
</dbReference>
<reference evidence="15" key="1">
    <citation type="submission" date="2013-05" db="EMBL/GenBank/DDBJ databases">
        <authorList>
            <person name="Yim A.K.Y."/>
            <person name="Chan T.F."/>
            <person name="Ji K.M."/>
            <person name="Liu X.Y."/>
            <person name="Zhou J.W."/>
            <person name="Li R.Q."/>
            <person name="Yang K.Y."/>
            <person name="Li J."/>
            <person name="Li M."/>
            <person name="Law P.T.W."/>
            <person name="Wu Y.L."/>
            <person name="Cai Z.L."/>
            <person name="Qin H."/>
            <person name="Bao Y."/>
            <person name="Leung R.K.K."/>
            <person name="Ng P.K.S."/>
            <person name="Zou J."/>
            <person name="Zhong X.J."/>
            <person name="Ran P.X."/>
            <person name="Zhong N.S."/>
            <person name="Liu Z.G."/>
            <person name="Tsui S.K.W."/>
        </authorList>
    </citation>
    <scope>NUCLEOTIDE SEQUENCE</scope>
    <source>
        <strain evidence="15">Derf</strain>
        <tissue evidence="15">Whole organism</tissue>
    </source>
</reference>
<dbReference type="Proteomes" id="UP000790347">
    <property type="component" value="Unassembled WGS sequence"/>
</dbReference>
<proteinExistence type="inferred from homology"/>
<evidence type="ECO:0000256" key="5">
    <source>
        <dbReference type="ARBA" id="ARBA00022516"/>
    </source>
</evidence>
<evidence type="ECO:0000256" key="10">
    <source>
        <dbReference type="ARBA" id="ARBA00022989"/>
    </source>
</evidence>
<comment type="caution">
    <text evidence="15">The sequence shown here is derived from an EMBL/GenBank/DDBJ whole genome shotgun (WGS) entry which is preliminary data.</text>
</comment>
<keyword evidence="7 14" id="KW-0812">Transmembrane</keyword>
<evidence type="ECO:0000313" key="16">
    <source>
        <dbReference type="Proteomes" id="UP000790347"/>
    </source>
</evidence>
<evidence type="ECO:0000256" key="4">
    <source>
        <dbReference type="ARBA" id="ARBA00005420"/>
    </source>
</evidence>
<gene>
    <name evidence="15" type="primary">DGAT2</name>
    <name evidence="15" type="ORF">DERF_000931</name>
</gene>
<dbReference type="GO" id="GO:0019432">
    <property type="term" value="P:triglyceride biosynthetic process"/>
    <property type="evidence" value="ECO:0007669"/>
    <property type="project" value="TreeGrafter"/>
</dbReference>
<reference evidence="15" key="2">
    <citation type="journal article" date="2022" name="Res Sq">
        <title>Comparative Genomics Reveals Insights into the Divergent Evolution of Astigmatic Mites and Household Pest Adaptations.</title>
        <authorList>
            <person name="Xiong Q."/>
            <person name="Wan A.T.-Y."/>
            <person name="Liu X.-Y."/>
            <person name="Fung C.S.-H."/>
            <person name="Xiao X."/>
            <person name="Malainual N."/>
            <person name="Hou J."/>
            <person name="Wang L."/>
            <person name="Wang M."/>
            <person name="Yang K."/>
            <person name="Cui Y."/>
            <person name="Leung E."/>
            <person name="Nong W."/>
            <person name="Shin S.-K."/>
            <person name="Au S."/>
            <person name="Jeong K.Y."/>
            <person name="Chew F.T."/>
            <person name="Hui J."/>
            <person name="Leung T.F."/>
            <person name="Tungtrongchitr A."/>
            <person name="Zhong N."/>
            <person name="Liu Z."/>
            <person name="Tsui S."/>
        </authorList>
    </citation>
    <scope>NUCLEOTIDE SEQUENCE</scope>
    <source>
        <strain evidence="15">Derf</strain>
        <tissue evidence="15">Whole organism</tissue>
    </source>
</reference>
<evidence type="ECO:0000256" key="14">
    <source>
        <dbReference type="RuleBase" id="RU367023"/>
    </source>
</evidence>
<dbReference type="PANTHER" id="PTHR12317">
    <property type="entry name" value="DIACYLGLYCEROL O-ACYLTRANSFERASE"/>
    <property type="match status" value="1"/>
</dbReference>
<dbReference type="EC" id="2.3.1.-" evidence="14"/>
<comment type="subcellular location">
    <subcellularLocation>
        <location evidence="1 14">Endoplasmic reticulum membrane</location>
        <topology evidence="1 14">Multi-pass membrane protein</topology>
    </subcellularLocation>
</comment>
<evidence type="ECO:0000256" key="12">
    <source>
        <dbReference type="ARBA" id="ARBA00023136"/>
    </source>
</evidence>
<keyword evidence="8" id="KW-0319">Glycerol metabolism</keyword>
<evidence type="ECO:0000256" key="7">
    <source>
        <dbReference type="ARBA" id="ARBA00022692"/>
    </source>
</evidence>
<feature type="transmembrane region" description="Helical" evidence="14">
    <location>
        <begin position="21"/>
        <end position="46"/>
    </location>
</feature>
<evidence type="ECO:0000256" key="11">
    <source>
        <dbReference type="ARBA" id="ARBA00023098"/>
    </source>
</evidence>
<dbReference type="CDD" id="cd07987">
    <property type="entry name" value="LPLAT_MGAT-like"/>
    <property type="match status" value="1"/>
</dbReference>
<dbReference type="InterPro" id="IPR007130">
    <property type="entry name" value="DAGAT"/>
</dbReference>
<keyword evidence="12 14" id="KW-0472">Membrane</keyword>
<evidence type="ECO:0000256" key="1">
    <source>
        <dbReference type="ARBA" id="ARBA00004477"/>
    </source>
</evidence>
<keyword evidence="10 14" id="KW-1133">Transmembrane helix</keyword>
<keyword evidence="11" id="KW-0443">Lipid metabolism</keyword>
<name>A0A922I9V2_DERFA</name>
<evidence type="ECO:0000313" key="15">
    <source>
        <dbReference type="EMBL" id="KAH9526873.1"/>
    </source>
</evidence>
<dbReference type="PANTHER" id="PTHR12317:SF0">
    <property type="entry name" value="ACYLTRANSFERASE"/>
    <property type="match status" value="1"/>
</dbReference>
<evidence type="ECO:0000256" key="3">
    <source>
        <dbReference type="ARBA" id="ARBA00005189"/>
    </source>
</evidence>
<comment type="caution">
    <text evidence="14">Lacks conserved residue(s) required for the propagation of feature annotation.</text>
</comment>
<sequence>MALGIKFAPLFIPLRRRLQTAAVFYYCSNFLFSGTTVLIFLLYLLFTPYYYLSLIYLGWWIFDQETPVRGGRRWHWFRRLPMWRWFAEYFPVKLIKTTDLPADRNYIFGMHPHGILCFSHFVNFGTEGTNFSQLFPGITPHLITLNFQFLMPLQREQFSLTGACSASKESLEFILRHKKGTGNAVGLIIGGAREVLDTIPNTMILTLKKRRGYAKVALENGASLVPVISFGENELYQTMHHEEMTIGRKIQEKLYKLLTFTPPLFLGRGIFQYSFGIMPFRKEVFTVVGRPIFVEKTPHPTDSQVDELHEKYLKELTNLYEENKMKYGYGDIPLKIK</sequence>
<dbReference type="GO" id="GO:0005789">
    <property type="term" value="C:endoplasmic reticulum membrane"/>
    <property type="evidence" value="ECO:0007669"/>
    <property type="project" value="UniProtKB-SubCell"/>
</dbReference>
<evidence type="ECO:0000256" key="8">
    <source>
        <dbReference type="ARBA" id="ARBA00022798"/>
    </source>
</evidence>
<evidence type="ECO:0000256" key="13">
    <source>
        <dbReference type="ARBA" id="ARBA00023315"/>
    </source>
</evidence>
<dbReference type="AlphaFoldDB" id="A0A922I9V2"/>
<keyword evidence="13" id="KW-0012">Acyltransferase</keyword>
<comment type="similarity">
    <text evidence="4 14">Belongs to the diacylglycerol acyltransferase family.</text>
</comment>
<keyword evidence="9 14" id="KW-0256">Endoplasmic reticulum</keyword>
<protein>
    <recommendedName>
        <fullName evidence="14">Acyltransferase</fullName>
        <ecNumber evidence="14">2.3.1.-</ecNumber>
    </recommendedName>
</protein>
<comment type="pathway">
    <text evidence="2">Glycerolipid metabolism; triacylglycerol biosynthesis.</text>
</comment>